<dbReference type="EMBL" id="ML119719">
    <property type="protein sequence ID" value="RPA77881.1"/>
    <property type="molecule type" value="Genomic_DNA"/>
</dbReference>
<feature type="region of interest" description="Disordered" evidence="1">
    <location>
        <begin position="459"/>
        <end position="481"/>
    </location>
</feature>
<feature type="transmembrane region" description="Helical" evidence="2">
    <location>
        <begin position="50"/>
        <end position="70"/>
    </location>
</feature>
<sequence>MSILTYALLRLSGIPFAESAPTFYIPPITNQSEWYTTYAPSLVSEPAYRGTWGIIYNCTFTLLLCVYTALHLDVPAYTEGTFVVVRRKIKWAIFCLIFPEIVMYSAFVRWQEAHALSRLLSELEKWKAKRATMEVRLQSTATGLTERLPILPLPGRDSPASQDKPSTPKVATGYQQRLVWMLRLLYLSIIRFLKNGWKKTRCLVKLSRRSKHYQQQQIDTKGFTLRYCHFVIMGGYGVNVDNIYDHASQLTLEPAGILALADKGFFFYTSDGDITDKSKADTIAKILVVFQVLQLLIQVIARGVKGLPICLLEWHTLAYVFCVCIMYFFWHAKPLNIGTRILLDTSEKLLEGSIALLLADSDGLTHTVSAESKLDENCRPLASKDLEEGHMLICFRESMYLTFRYGRGPKEEGQHNLYPSGLASGSGTPANTAEGTIQQIEMVTGSSVADPICSSANSAATVNTSKSGPMHSSPDRDWPISSMRQLDGSEPLLIEAACDKIAEPLARETQRKSTPGFAICTGCSFRANRSESPCSDPELFCCTCSKDRRVEIIESTKTLRRWFLILQHLCEEHPSPEESRFPVLGMILHPEEGVGHSSKKHEVERFFRCYLSYRHFNMSLISNFYSGWMIDRKHERSTVTRPKTWCKNDIFLAVSLRLHAWIHGPVAPVALVSVSMGAFSYLHYMFPLQLEAAGVNPKDLDLLLFPTSNELGYWVISILCSSSTMSAFPLLRFFPEYIARFYEPFLITGMKPVSAATRVFARNRVFLVARPFWPWVSGSLTESFKFAACCHRPEQHYLVSLRLRCRIPFYWLILSVLTVLLFVATIATLGRMFLLVESYISLRMAPAGVFVATPWAELIPHF</sequence>
<proteinExistence type="predicted"/>
<dbReference type="OrthoDB" id="9451547at2759"/>
<feature type="chain" id="PRO_5018229510" description="Wax synthase domain-containing protein" evidence="3">
    <location>
        <begin position="20"/>
        <end position="862"/>
    </location>
</feature>
<keyword evidence="2" id="KW-1133">Transmembrane helix</keyword>
<protein>
    <recommendedName>
        <fullName evidence="6">Wax synthase domain-containing protein</fullName>
    </recommendedName>
</protein>
<evidence type="ECO:0008006" key="6">
    <source>
        <dbReference type="Google" id="ProtNLM"/>
    </source>
</evidence>
<dbReference type="Proteomes" id="UP000275078">
    <property type="component" value="Unassembled WGS sequence"/>
</dbReference>
<dbReference type="PANTHER" id="PTHR35043:SF7">
    <property type="entry name" value="TRANSCRIPTION FACTOR DOMAIN-CONTAINING PROTEIN"/>
    <property type="match status" value="1"/>
</dbReference>
<feature type="transmembrane region" description="Helical" evidence="2">
    <location>
        <begin position="711"/>
        <end position="731"/>
    </location>
</feature>
<name>A0A3N4I0Y7_ASCIM</name>
<keyword evidence="5" id="KW-1185">Reference proteome</keyword>
<evidence type="ECO:0000313" key="5">
    <source>
        <dbReference type="Proteomes" id="UP000275078"/>
    </source>
</evidence>
<feature type="transmembrane region" description="Helical" evidence="2">
    <location>
        <begin position="666"/>
        <end position="686"/>
    </location>
</feature>
<keyword evidence="2" id="KW-0472">Membrane</keyword>
<keyword evidence="2" id="KW-0812">Transmembrane</keyword>
<feature type="transmembrane region" description="Helical" evidence="2">
    <location>
        <begin position="306"/>
        <end position="330"/>
    </location>
</feature>
<feature type="signal peptide" evidence="3">
    <location>
        <begin position="1"/>
        <end position="19"/>
    </location>
</feature>
<evidence type="ECO:0000313" key="4">
    <source>
        <dbReference type="EMBL" id="RPA77881.1"/>
    </source>
</evidence>
<keyword evidence="3" id="KW-0732">Signal</keyword>
<accession>A0A3N4I0Y7</accession>
<evidence type="ECO:0000256" key="1">
    <source>
        <dbReference type="SAM" id="MobiDB-lite"/>
    </source>
</evidence>
<evidence type="ECO:0000256" key="3">
    <source>
        <dbReference type="SAM" id="SignalP"/>
    </source>
</evidence>
<evidence type="ECO:0000256" key="2">
    <source>
        <dbReference type="SAM" id="Phobius"/>
    </source>
</evidence>
<dbReference type="STRING" id="1160509.A0A3N4I0Y7"/>
<feature type="transmembrane region" description="Helical" evidence="2">
    <location>
        <begin position="809"/>
        <end position="834"/>
    </location>
</feature>
<dbReference type="AlphaFoldDB" id="A0A3N4I0Y7"/>
<gene>
    <name evidence="4" type="ORF">BJ508DRAFT_378599</name>
</gene>
<reference evidence="4 5" key="1">
    <citation type="journal article" date="2018" name="Nat. Ecol. Evol.">
        <title>Pezizomycetes genomes reveal the molecular basis of ectomycorrhizal truffle lifestyle.</title>
        <authorList>
            <person name="Murat C."/>
            <person name="Payen T."/>
            <person name="Noel B."/>
            <person name="Kuo A."/>
            <person name="Morin E."/>
            <person name="Chen J."/>
            <person name="Kohler A."/>
            <person name="Krizsan K."/>
            <person name="Balestrini R."/>
            <person name="Da Silva C."/>
            <person name="Montanini B."/>
            <person name="Hainaut M."/>
            <person name="Levati E."/>
            <person name="Barry K.W."/>
            <person name="Belfiori B."/>
            <person name="Cichocki N."/>
            <person name="Clum A."/>
            <person name="Dockter R.B."/>
            <person name="Fauchery L."/>
            <person name="Guy J."/>
            <person name="Iotti M."/>
            <person name="Le Tacon F."/>
            <person name="Lindquist E.A."/>
            <person name="Lipzen A."/>
            <person name="Malagnac F."/>
            <person name="Mello A."/>
            <person name="Molinier V."/>
            <person name="Miyauchi S."/>
            <person name="Poulain J."/>
            <person name="Riccioni C."/>
            <person name="Rubini A."/>
            <person name="Sitrit Y."/>
            <person name="Splivallo R."/>
            <person name="Traeger S."/>
            <person name="Wang M."/>
            <person name="Zifcakova L."/>
            <person name="Wipf D."/>
            <person name="Zambonelli A."/>
            <person name="Paolocci F."/>
            <person name="Nowrousian M."/>
            <person name="Ottonello S."/>
            <person name="Baldrian P."/>
            <person name="Spatafora J.W."/>
            <person name="Henrissat B."/>
            <person name="Nagy L.G."/>
            <person name="Aury J.M."/>
            <person name="Wincker P."/>
            <person name="Grigoriev I.V."/>
            <person name="Bonfante P."/>
            <person name="Martin F.M."/>
        </authorList>
    </citation>
    <scope>NUCLEOTIDE SEQUENCE [LARGE SCALE GENOMIC DNA]</scope>
    <source>
        <strain evidence="4 5">RN42</strain>
    </source>
</reference>
<feature type="transmembrane region" description="Helical" evidence="2">
    <location>
        <begin position="282"/>
        <end position="300"/>
    </location>
</feature>
<organism evidence="4 5">
    <name type="scientific">Ascobolus immersus RN42</name>
    <dbReference type="NCBI Taxonomy" id="1160509"/>
    <lineage>
        <taxon>Eukaryota</taxon>
        <taxon>Fungi</taxon>
        <taxon>Dikarya</taxon>
        <taxon>Ascomycota</taxon>
        <taxon>Pezizomycotina</taxon>
        <taxon>Pezizomycetes</taxon>
        <taxon>Pezizales</taxon>
        <taxon>Ascobolaceae</taxon>
        <taxon>Ascobolus</taxon>
    </lineage>
</organism>
<dbReference type="PANTHER" id="PTHR35043">
    <property type="entry name" value="TRANSCRIPTION FACTOR DOMAIN-CONTAINING PROTEIN"/>
    <property type="match status" value="1"/>
</dbReference>
<feature type="transmembrane region" description="Helical" evidence="2">
    <location>
        <begin position="91"/>
        <end position="110"/>
    </location>
</feature>